<dbReference type="SMART" id="SM00698">
    <property type="entry name" value="MORN"/>
    <property type="match status" value="7"/>
</dbReference>
<protein>
    <submittedName>
        <fullName evidence="3">Uncharacterized protein</fullName>
    </submittedName>
</protein>
<comment type="caution">
    <text evidence="3">The sequence shown here is derived from an EMBL/GenBank/DDBJ whole genome shotgun (WGS) entry which is preliminary data.</text>
</comment>
<dbReference type="PANTHER" id="PTHR23084">
    <property type="entry name" value="PHOSPHATIDYLINOSITOL-4-PHOSPHATE 5-KINASE RELATED"/>
    <property type="match status" value="1"/>
</dbReference>
<evidence type="ECO:0000256" key="2">
    <source>
        <dbReference type="SAM" id="MobiDB-lite"/>
    </source>
</evidence>
<accession>A0ABN9PMR1</accession>
<proteinExistence type="predicted"/>
<evidence type="ECO:0000313" key="3">
    <source>
        <dbReference type="EMBL" id="CAK0794338.1"/>
    </source>
</evidence>
<evidence type="ECO:0000256" key="1">
    <source>
        <dbReference type="ARBA" id="ARBA00022737"/>
    </source>
</evidence>
<organism evidence="3 4">
    <name type="scientific">Prorocentrum cordatum</name>
    <dbReference type="NCBI Taxonomy" id="2364126"/>
    <lineage>
        <taxon>Eukaryota</taxon>
        <taxon>Sar</taxon>
        <taxon>Alveolata</taxon>
        <taxon>Dinophyceae</taxon>
        <taxon>Prorocentrales</taxon>
        <taxon>Prorocentraceae</taxon>
        <taxon>Prorocentrum</taxon>
    </lineage>
</organism>
<feature type="region of interest" description="Disordered" evidence="2">
    <location>
        <begin position="116"/>
        <end position="139"/>
    </location>
</feature>
<dbReference type="InterPro" id="IPR003409">
    <property type="entry name" value="MORN"/>
</dbReference>
<dbReference type="Proteomes" id="UP001189429">
    <property type="component" value="Unassembled WGS sequence"/>
</dbReference>
<dbReference type="SUPFAM" id="SSF82185">
    <property type="entry name" value="Histone H3 K4-specific methyltransferase SET7/9 N-terminal domain"/>
    <property type="match status" value="2"/>
</dbReference>
<dbReference type="Pfam" id="PF02493">
    <property type="entry name" value="MORN"/>
    <property type="match status" value="7"/>
</dbReference>
<gene>
    <name evidence="3" type="ORF">PCOR1329_LOCUS4383</name>
</gene>
<name>A0ABN9PMR1_9DINO</name>
<reference evidence="3" key="1">
    <citation type="submission" date="2023-10" db="EMBL/GenBank/DDBJ databases">
        <authorList>
            <person name="Chen Y."/>
            <person name="Shah S."/>
            <person name="Dougan E. K."/>
            <person name="Thang M."/>
            <person name="Chan C."/>
        </authorList>
    </citation>
    <scope>NUCLEOTIDE SEQUENCE [LARGE SCALE GENOMIC DNA]</scope>
</reference>
<feature type="compositionally biased region" description="Basic and acidic residues" evidence="2">
    <location>
        <begin position="122"/>
        <end position="134"/>
    </location>
</feature>
<keyword evidence="4" id="KW-1185">Reference proteome</keyword>
<dbReference type="Gene3D" id="2.20.110.10">
    <property type="entry name" value="Histone H3 K4-specific methyltransferase SET7/9 N-terminal domain"/>
    <property type="match status" value="4"/>
</dbReference>
<evidence type="ECO:0000313" key="4">
    <source>
        <dbReference type="Proteomes" id="UP001189429"/>
    </source>
</evidence>
<keyword evidence="1" id="KW-0677">Repeat</keyword>
<dbReference type="EMBL" id="CAUYUJ010001126">
    <property type="protein sequence ID" value="CAK0794338.1"/>
    <property type="molecule type" value="Genomic_DNA"/>
</dbReference>
<sequence>MTCTKVATNGKPYERVLKVDAKNLTIQVCGGKGGATGLLLDDVEDLRGGLASSEFEKFHAELSSKVSLMPDLSERALVLKTSNRTFSFLLKSAGCRTNVSHCVLYLLKSKKRGVMAPGRAPGHAEDHRTPKDGHGTATYNRSTYTGQFRNRKRHGHGVLTLSDGTRYESEWRDDVRHGKGKEHCLDGTTFEGEYVNGMREGPGVMTWPEGSKYRGQFREGRANGNGELLRTDGSIYTGQFYEDCMQGEGCMQWKDGVRYEGQFQCNLREGRGLMLWVSGKWKSYDGKWKEGCQHGSGVLTDHNGREFRGVFKQGKLERWVDS</sequence>
<dbReference type="PANTHER" id="PTHR23084:SF263">
    <property type="entry name" value="MORN REPEAT-CONTAINING PROTEIN 1"/>
    <property type="match status" value="1"/>
</dbReference>